<name>A0A2S4RRZ3_CITAM</name>
<organism evidence="7 8">
    <name type="scientific">Citrobacter amalonaticus</name>
    <dbReference type="NCBI Taxonomy" id="35703"/>
    <lineage>
        <taxon>Bacteria</taxon>
        <taxon>Pseudomonadati</taxon>
        <taxon>Pseudomonadota</taxon>
        <taxon>Gammaproteobacteria</taxon>
        <taxon>Enterobacterales</taxon>
        <taxon>Enterobacteriaceae</taxon>
        <taxon>Citrobacter</taxon>
    </lineage>
</organism>
<feature type="transmembrane region" description="Helical" evidence="5">
    <location>
        <begin position="91"/>
        <end position="109"/>
    </location>
</feature>
<dbReference type="GO" id="GO:0012505">
    <property type="term" value="C:endomembrane system"/>
    <property type="evidence" value="ECO:0007669"/>
    <property type="project" value="UniProtKB-SubCell"/>
</dbReference>
<dbReference type="STRING" id="35703.AL524_02920"/>
<keyword evidence="3 5" id="KW-1133">Transmembrane helix</keyword>
<gene>
    <name evidence="7" type="ORF">C3430_23120</name>
</gene>
<evidence type="ECO:0000256" key="1">
    <source>
        <dbReference type="ARBA" id="ARBA00004127"/>
    </source>
</evidence>
<evidence type="ECO:0000259" key="6">
    <source>
        <dbReference type="Pfam" id="PF02656"/>
    </source>
</evidence>
<evidence type="ECO:0000256" key="5">
    <source>
        <dbReference type="SAM" id="Phobius"/>
    </source>
</evidence>
<dbReference type="OrthoDB" id="3701077at2"/>
<accession>A0A2S4RRZ3</accession>
<evidence type="ECO:0000313" key="8">
    <source>
        <dbReference type="Proteomes" id="UP000237003"/>
    </source>
</evidence>
<comment type="subcellular location">
    <subcellularLocation>
        <location evidence="1">Endomembrane system</location>
        <topology evidence="1">Multi-pass membrane protein</topology>
    </subcellularLocation>
</comment>
<feature type="transmembrane region" description="Helical" evidence="5">
    <location>
        <begin position="49"/>
        <end position="68"/>
    </location>
</feature>
<reference evidence="7 8" key="1">
    <citation type="submission" date="2018-01" db="EMBL/GenBank/DDBJ databases">
        <title>Complete genome sequences of 14 Citrobacter spp. isolated from plant in Canada.</title>
        <authorList>
            <person name="Bhandare S.G."/>
            <person name="Colavecchio A."/>
            <person name="Jeukens J."/>
            <person name="Emond-Rheault J.-G."/>
            <person name="Freschi L."/>
            <person name="Hamel J."/>
            <person name="Kukavica-Ibrulj I."/>
            <person name="Levesque R."/>
            <person name="Goodridge L."/>
        </authorList>
    </citation>
    <scope>NUCLEOTIDE SEQUENCE [LARGE SCALE GENOMIC DNA]</scope>
    <source>
        <strain evidence="7 8">S1285</strain>
    </source>
</reference>
<evidence type="ECO:0000256" key="2">
    <source>
        <dbReference type="ARBA" id="ARBA00022692"/>
    </source>
</evidence>
<evidence type="ECO:0000256" key="4">
    <source>
        <dbReference type="ARBA" id="ARBA00023136"/>
    </source>
</evidence>
<proteinExistence type="predicted"/>
<comment type="caution">
    <text evidence="7">The sequence shown here is derived from an EMBL/GenBank/DDBJ whole genome shotgun (WGS) entry which is preliminary data.</text>
</comment>
<protein>
    <recommendedName>
        <fullName evidence="6">DUF202 domain-containing protein</fullName>
    </recommendedName>
</protein>
<keyword evidence="2 5" id="KW-0812">Transmembrane</keyword>
<dbReference type="Pfam" id="PF02656">
    <property type="entry name" value="DUF202"/>
    <property type="match status" value="1"/>
</dbReference>
<dbReference type="EMBL" id="PQLX01000011">
    <property type="protein sequence ID" value="POU62263.1"/>
    <property type="molecule type" value="Genomic_DNA"/>
</dbReference>
<dbReference type="AlphaFoldDB" id="A0A2S4RRZ3"/>
<dbReference type="Proteomes" id="UP000237003">
    <property type="component" value="Unassembled WGS sequence"/>
</dbReference>
<sequence length="120" mass="13448">MPDSRKARRIADPGLQPERTSLAWFRTLLGYGALMALAVKHNWHQAGSLFWLSIGVLAVVAIVLWRYTRSRNLLDVARCDFSQSRALRDKFMISLAVLSLAILFAVTHVRKLIACIGNLA</sequence>
<dbReference type="RefSeq" id="WP_103778960.1">
    <property type="nucleotide sequence ID" value="NZ_PQLX01000011.1"/>
</dbReference>
<feature type="domain" description="DUF202" evidence="6">
    <location>
        <begin position="12"/>
        <end position="68"/>
    </location>
</feature>
<evidence type="ECO:0000313" key="7">
    <source>
        <dbReference type="EMBL" id="POU62263.1"/>
    </source>
</evidence>
<evidence type="ECO:0000256" key="3">
    <source>
        <dbReference type="ARBA" id="ARBA00022989"/>
    </source>
</evidence>
<dbReference type="InterPro" id="IPR003807">
    <property type="entry name" value="DUF202"/>
</dbReference>
<keyword evidence="4 5" id="KW-0472">Membrane</keyword>
<feature type="transmembrane region" description="Helical" evidence="5">
    <location>
        <begin position="21"/>
        <end position="43"/>
    </location>
</feature>